<protein>
    <submittedName>
        <fullName evidence="1">Uncharacterized protein</fullName>
    </submittedName>
</protein>
<organism evidence="1 2">
    <name type="scientific">Eumeta variegata</name>
    <name type="common">Bagworm moth</name>
    <name type="synonym">Eumeta japonica</name>
    <dbReference type="NCBI Taxonomy" id="151549"/>
    <lineage>
        <taxon>Eukaryota</taxon>
        <taxon>Metazoa</taxon>
        <taxon>Ecdysozoa</taxon>
        <taxon>Arthropoda</taxon>
        <taxon>Hexapoda</taxon>
        <taxon>Insecta</taxon>
        <taxon>Pterygota</taxon>
        <taxon>Neoptera</taxon>
        <taxon>Endopterygota</taxon>
        <taxon>Lepidoptera</taxon>
        <taxon>Glossata</taxon>
        <taxon>Ditrysia</taxon>
        <taxon>Tineoidea</taxon>
        <taxon>Psychidae</taxon>
        <taxon>Oiketicinae</taxon>
        <taxon>Eumeta</taxon>
    </lineage>
</organism>
<comment type="caution">
    <text evidence="1">The sequence shown here is derived from an EMBL/GenBank/DDBJ whole genome shotgun (WGS) entry which is preliminary data.</text>
</comment>
<reference evidence="1 2" key="1">
    <citation type="journal article" date="2019" name="Commun. Biol.">
        <title>The bagworm genome reveals a unique fibroin gene that provides high tensile strength.</title>
        <authorList>
            <person name="Kono N."/>
            <person name="Nakamura H."/>
            <person name="Ohtoshi R."/>
            <person name="Tomita M."/>
            <person name="Numata K."/>
            <person name="Arakawa K."/>
        </authorList>
    </citation>
    <scope>NUCLEOTIDE SEQUENCE [LARGE SCALE GENOMIC DNA]</scope>
</reference>
<dbReference type="AlphaFoldDB" id="A0A4C1W4Z5"/>
<dbReference type="EMBL" id="BGZK01000466">
    <property type="protein sequence ID" value="GBP45185.1"/>
    <property type="molecule type" value="Genomic_DNA"/>
</dbReference>
<evidence type="ECO:0000313" key="2">
    <source>
        <dbReference type="Proteomes" id="UP000299102"/>
    </source>
</evidence>
<keyword evidence="2" id="KW-1185">Reference proteome</keyword>
<name>A0A4C1W4Z5_EUMVA</name>
<proteinExistence type="predicted"/>
<accession>A0A4C1W4Z5</accession>
<gene>
    <name evidence="1" type="ORF">EVAR_25890_1</name>
</gene>
<dbReference type="Proteomes" id="UP000299102">
    <property type="component" value="Unassembled WGS sequence"/>
</dbReference>
<sequence length="79" mass="8817">MVWHPEARHASCTSVGDARTGAERLADRTQVVRKITFSTTTYVNVDYGPHRNERCSSATPHSTTRRYGERIVVKAAVSI</sequence>
<evidence type="ECO:0000313" key="1">
    <source>
        <dbReference type="EMBL" id="GBP45185.1"/>
    </source>
</evidence>